<feature type="signal peptide" evidence="1">
    <location>
        <begin position="1"/>
        <end position="18"/>
    </location>
</feature>
<dbReference type="AlphaFoldDB" id="A0AAE0N0Z5"/>
<proteinExistence type="predicted"/>
<evidence type="ECO:0000256" key="1">
    <source>
        <dbReference type="SAM" id="SignalP"/>
    </source>
</evidence>
<dbReference type="Proteomes" id="UP001285441">
    <property type="component" value="Unassembled WGS sequence"/>
</dbReference>
<name>A0AAE0N0Z5_9PEZI</name>
<feature type="chain" id="PRO_5042267896" evidence="1">
    <location>
        <begin position="19"/>
        <end position="75"/>
    </location>
</feature>
<reference evidence="2" key="1">
    <citation type="journal article" date="2023" name="Mol. Phylogenet. Evol.">
        <title>Genome-scale phylogeny and comparative genomics of the fungal order Sordariales.</title>
        <authorList>
            <person name="Hensen N."/>
            <person name="Bonometti L."/>
            <person name="Westerberg I."/>
            <person name="Brannstrom I.O."/>
            <person name="Guillou S."/>
            <person name="Cros-Aarteil S."/>
            <person name="Calhoun S."/>
            <person name="Haridas S."/>
            <person name="Kuo A."/>
            <person name="Mondo S."/>
            <person name="Pangilinan J."/>
            <person name="Riley R."/>
            <person name="LaButti K."/>
            <person name="Andreopoulos B."/>
            <person name="Lipzen A."/>
            <person name="Chen C."/>
            <person name="Yan M."/>
            <person name="Daum C."/>
            <person name="Ng V."/>
            <person name="Clum A."/>
            <person name="Steindorff A."/>
            <person name="Ohm R.A."/>
            <person name="Martin F."/>
            <person name="Silar P."/>
            <person name="Natvig D.O."/>
            <person name="Lalanne C."/>
            <person name="Gautier V."/>
            <person name="Ament-Velasquez S.L."/>
            <person name="Kruys A."/>
            <person name="Hutchinson M.I."/>
            <person name="Powell A.J."/>
            <person name="Barry K."/>
            <person name="Miller A.N."/>
            <person name="Grigoriev I.V."/>
            <person name="Debuchy R."/>
            <person name="Gladieux P."/>
            <person name="Hiltunen Thoren M."/>
            <person name="Johannesson H."/>
        </authorList>
    </citation>
    <scope>NUCLEOTIDE SEQUENCE</scope>
    <source>
        <strain evidence="2">CBS 232.78</strain>
    </source>
</reference>
<gene>
    <name evidence="2" type="ORF">B0H63DRAFT_530006</name>
</gene>
<accession>A0AAE0N0Z5</accession>
<comment type="caution">
    <text evidence="2">The sequence shown here is derived from an EMBL/GenBank/DDBJ whole genome shotgun (WGS) entry which is preliminary data.</text>
</comment>
<reference evidence="2" key="2">
    <citation type="submission" date="2023-06" db="EMBL/GenBank/DDBJ databases">
        <authorList>
            <consortium name="Lawrence Berkeley National Laboratory"/>
            <person name="Haridas S."/>
            <person name="Hensen N."/>
            <person name="Bonometti L."/>
            <person name="Westerberg I."/>
            <person name="Brannstrom I.O."/>
            <person name="Guillou S."/>
            <person name="Cros-Aarteil S."/>
            <person name="Calhoun S."/>
            <person name="Kuo A."/>
            <person name="Mondo S."/>
            <person name="Pangilinan J."/>
            <person name="Riley R."/>
            <person name="LaButti K."/>
            <person name="Andreopoulos B."/>
            <person name="Lipzen A."/>
            <person name="Chen C."/>
            <person name="Yanf M."/>
            <person name="Daum C."/>
            <person name="Ng V."/>
            <person name="Clum A."/>
            <person name="Steindorff A."/>
            <person name="Ohm R."/>
            <person name="Martin F."/>
            <person name="Silar P."/>
            <person name="Natvig D."/>
            <person name="Lalanne C."/>
            <person name="Gautier V."/>
            <person name="Ament-velasquez S.L."/>
            <person name="Kruys A."/>
            <person name="Hutchinson M.I."/>
            <person name="Powell A.J."/>
            <person name="Barry K."/>
            <person name="Miller A.N."/>
            <person name="Grigoriev I.V."/>
            <person name="Debuchy R."/>
            <person name="Gladieux P."/>
            <person name="Thoren M.H."/>
            <person name="Johannesson H."/>
        </authorList>
    </citation>
    <scope>NUCLEOTIDE SEQUENCE</scope>
    <source>
        <strain evidence="2">CBS 232.78</strain>
    </source>
</reference>
<keyword evidence="1" id="KW-0732">Signal</keyword>
<protein>
    <submittedName>
        <fullName evidence="2">Uncharacterized protein</fullName>
    </submittedName>
</protein>
<organism evidence="2 3">
    <name type="scientific">Podospora didyma</name>
    <dbReference type="NCBI Taxonomy" id="330526"/>
    <lineage>
        <taxon>Eukaryota</taxon>
        <taxon>Fungi</taxon>
        <taxon>Dikarya</taxon>
        <taxon>Ascomycota</taxon>
        <taxon>Pezizomycotina</taxon>
        <taxon>Sordariomycetes</taxon>
        <taxon>Sordariomycetidae</taxon>
        <taxon>Sordariales</taxon>
        <taxon>Podosporaceae</taxon>
        <taxon>Podospora</taxon>
    </lineage>
</organism>
<evidence type="ECO:0000313" key="3">
    <source>
        <dbReference type="Proteomes" id="UP001285441"/>
    </source>
</evidence>
<dbReference type="EMBL" id="JAULSW010000017">
    <property type="protein sequence ID" value="KAK3365459.1"/>
    <property type="molecule type" value="Genomic_DNA"/>
</dbReference>
<evidence type="ECO:0000313" key="2">
    <source>
        <dbReference type="EMBL" id="KAK3365459.1"/>
    </source>
</evidence>
<keyword evidence="3" id="KW-1185">Reference proteome</keyword>
<sequence length="75" mass="8135">MKFSLSLAALTALSGANAFCMIGICTKNGGCTTLSNIRYLKVTSGKVEVDQFYGVGNILQFPEVNRIAQCRCWPL</sequence>